<proteinExistence type="predicted"/>
<evidence type="ECO:0000313" key="2">
    <source>
        <dbReference type="Proteomes" id="UP000178532"/>
    </source>
</evidence>
<evidence type="ECO:0000313" key="1">
    <source>
        <dbReference type="EMBL" id="OGG61777.1"/>
    </source>
</evidence>
<comment type="caution">
    <text evidence="1">The sequence shown here is derived from an EMBL/GenBank/DDBJ whole genome shotgun (WGS) entry which is preliminary data.</text>
</comment>
<name>A0A1F6DKC9_9BACT</name>
<organism evidence="1 2">
    <name type="scientific">Candidatus Kaiserbacteria bacterium RIFCSPHIGHO2_02_FULL_54_22</name>
    <dbReference type="NCBI Taxonomy" id="1798495"/>
    <lineage>
        <taxon>Bacteria</taxon>
        <taxon>Candidatus Kaiseribacteriota</taxon>
    </lineage>
</organism>
<dbReference type="Proteomes" id="UP000178532">
    <property type="component" value="Unassembled WGS sequence"/>
</dbReference>
<sequence length="110" mass="12359">MLTKDDKKFLVENFATKKEVSAIRDGLDLLRNKLAMSSLEKFDFKSEVDAMRASDIRTEEKIDKLITIMDGYAGKIAELDQENKMGAITARRHGIHIQELAKATGTTLSK</sequence>
<protein>
    <submittedName>
        <fullName evidence="1">Uncharacterized protein</fullName>
    </submittedName>
</protein>
<dbReference type="EMBL" id="MFLI01000017">
    <property type="protein sequence ID" value="OGG61777.1"/>
    <property type="molecule type" value="Genomic_DNA"/>
</dbReference>
<reference evidence="1 2" key="1">
    <citation type="journal article" date="2016" name="Nat. Commun.">
        <title>Thousands of microbial genomes shed light on interconnected biogeochemical processes in an aquifer system.</title>
        <authorList>
            <person name="Anantharaman K."/>
            <person name="Brown C.T."/>
            <person name="Hug L.A."/>
            <person name="Sharon I."/>
            <person name="Castelle C.J."/>
            <person name="Probst A.J."/>
            <person name="Thomas B.C."/>
            <person name="Singh A."/>
            <person name="Wilkins M.J."/>
            <person name="Karaoz U."/>
            <person name="Brodie E.L."/>
            <person name="Williams K.H."/>
            <person name="Hubbard S.S."/>
            <person name="Banfield J.F."/>
        </authorList>
    </citation>
    <scope>NUCLEOTIDE SEQUENCE [LARGE SCALE GENOMIC DNA]</scope>
</reference>
<dbReference type="AlphaFoldDB" id="A0A1F6DKC9"/>
<accession>A0A1F6DKC9</accession>
<gene>
    <name evidence="1" type="ORF">A3C19_00800</name>
</gene>
<dbReference type="STRING" id="1798495.A3C19_00800"/>